<evidence type="ECO:0000256" key="4">
    <source>
        <dbReference type="ARBA" id="ARBA00023125"/>
    </source>
</evidence>
<evidence type="ECO:0000256" key="7">
    <source>
        <dbReference type="PROSITE-ProRule" id="PRU01091"/>
    </source>
</evidence>
<dbReference type="Pfam" id="PF00072">
    <property type="entry name" value="Response_reg"/>
    <property type="match status" value="1"/>
</dbReference>
<dbReference type="GO" id="GO:0005829">
    <property type="term" value="C:cytosol"/>
    <property type="evidence" value="ECO:0007669"/>
    <property type="project" value="TreeGrafter"/>
</dbReference>
<evidence type="ECO:0000256" key="2">
    <source>
        <dbReference type="ARBA" id="ARBA00023012"/>
    </source>
</evidence>
<dbReference type="CDD" id="cd00383">
    <property type="entry name" value="trans_reg_C"/>
    <property type="match status" value="1"/>
</dbReference>
<dbReference type="AlphaFoldDB" id="A0A848H334"/>
<comment type="caution">
    <text evidence="10">The sequence shown here is derived from an EMBL/GenBank/DDBJ whole genome shotgun (WGS) entry which is preliminary data.</text>
</comment>
<feature type="domain" description="Response regulatory" evidence="8">
    <location>
        <begin position="3"/>
        <end position="116"/>
    </location>
</feature>
<dbReference type="SMART" id="SM00862">
    <property type="entry name" value="Trans_reg_C"/>
    <property type="match status" value="1"/>
</dbReference>
<dbReference type="Pfam" id="PF00486">
    <property type="entry name" value="Trans_reg_C"/>
    <property type="match status" value="1"/>
</dbReference>
<keyword evidence="2" id="KW-0902">Two-component regulatory system</keyword>
<dbReference type="SMART" id="SM00448">
    <property type="entry name" value="REC"/>
    <property type="match status" value="1"/>
</dbReference>
<organism evidence="10 11">
    <name type="scientific">Ramlibacter agri</name>
    <dbReference type="NCBI Taxonomy" id="2728837"/>
    <lineage>
        <taxon>Bacteria</taxon>
        <taxon>Pseudomonadati</taxon>
        <taxon>Pseudomonadota</taxon>
        <taxon>Betaproteobacteria</taxon>
        <taxon>Burkholderiales</taxon>
        <taxon>Comamonadaceae</taxon>
        <taxon>Ramlibacter</taxon>
    </lineage>
</organism>
<reference evidence="10 11" key="1">
    <citation type="submission" date="2020-04" db="EMBL/GenBank/DDBJ databases">
        <title>Ramlibacter sp. G-1-2-2 isolated from soil.</title>
        <authorList>
            <person name="Dahal R.H."/>
        </authorList>
    </citation>
    <scope>NUCLEOTIDE SEQUENCE [LARGE SCALE GENOMIC DNA]</scope>
    <source>
        <strain evidence="10 11">G-1-2-2</strain>
    </source>
</reference>
<keyword evidence="4 7" id="KW-0238">DNA-binding</keyword>
<dbReference type="PANTHER" id="PTHR48111:SF59">
    <property type="entry name" value="TRANSCRIPTIONAL REGULATORY PROTEIN BAER"/>
    <property type="match status" value="1"/>
</dbReference>
<name>A0A848H334_9BURK</name>
<dbReference type="InterPro" id="IPR039420">
    <property type="entry name" value="WalR-like"/>
</dbReference>
<evidence type="ECO:0000256" key="3">
    <source>
        <dbReference type="ARBA" id="ARBA00023015"/>
    </source>
</evidence>
<dbReference type="InterPro" id="IPR001867">
    <property type="entry name" value="OmpR/PhoB-type_DNA-bd"/>
</dbReference>
<protein>
    <submittedName>
        <fullName evidence="10">Response regulator</fullName>
    </submittedName>
</protein>
<feature type="DNA-binding region" description="OmpR/PhoB-type" evidence="7">
    <location>
        <begin position="119"/>
        <end position="219"/>
    </location>
</feature>
<evidence type="ECO:0000256" key="1">
    <source>
        <dbReference type="ARBA" id="ARBA00022553"/>
    </source>
</evidence>
<dbReference type="InterPro" id="IPR011006">
    <property type="entry name" value="CheY-like_superfamily"/>
</dbReference>
<dbReference type="SUPFAM" id="SSF46894">
    <property type="entry name" value="C-terminal effector domain of the bipartite response regulators"/>
    <property type="match status" value="1"/>
</dbReference>
<keyword evidence="11" id="KW-1185">Reference proteome</keyword>
<feature type="domain" description="OmpR/PhoB-type" evidence="9">
    <location>
        <begin position="119"/>
        <end position="219"/>
    </location>
</feature>
<dbReference type="PROSITE" id="PS50110">
    <property type="entry name" value="RESPONSE_REGULATORY"/>
    <property type="match status" value="1"/>
</dbReference>
<dbReference type="Gene3D" id="6.10.250.690">
    <property type="match status" value="1"/>
</dbReference>
<evidence type="ECO:0000256" key="5">
    <source>
        <dbReference type="ARBA" id="ARBA00023163"/>
    </source>
</evidence>
<evidence type="ECO:0000259" key="8">
    <source>
        <dbReference type="PROSITE" id="PS50110"/>
    </source>
</evidence>
<accession>A0A848H334</accession>
<dbReference type="PANTHER" id="PTHR48111">
    <property type="entry name" value="REGULATOR OF RPOS"/>
    <property type="match status" value="1"/>
</dbReference>
<dbReference type="InterPro" id="IPR016032">
    <property type="entry name" value="Sig_transdc_resp-reg_C-effctor"/>
</dbReference>
<proteinExistence type="predicted"/>
<dbReference type="EMBL" id="JABBFX010000001">
    <property type="protein sequence ID" value="NML44122.1"/>
    <property type="molecule type" value="Genomic_DNA"/>
</dbReference>
<dbReference type="GO" id="GO:0000156">
    <property type="term" value="F:phosphorelay response regulator activity"/>
    <property type="evidence" value="ECO:0007669"/>
    <property type="project" value="TreeGrafter"/>
</dbReference>
<dbReference type="InterPro" id="IPR036388">
    <property type="entry name" value="WH-like_DNA-bd_sf"/>
</dbReference>
<dbReference type="SUPFAM" id="SSF52172">
    <property type="entry name" value="CheY-like"/>
    <property type="match status" value="1"/>
</dbReference>
<dbReference type="PROSITE" id="PS51755">
    <property type="entry name" value="OMPR_PHOB"/>
    <property type="match status" value="1"/>
</dbReference>
<dbReference type="Proteomes" id="UP000541185">
    <property type="component" value="Unassembled WGS sequence"/>
</dbReference>
<dbReference type="GO" id="GO:0006355">
    <property type="term" value="P:regulation of DNA-templated transcription"/>
    <property type="evidence" value="ECO:0007669"/>
    <property type="project" value="InterPro"/>
</dbReference>
<dbReference type="Gene3D" id="3.40.50.2300">
    <property type="match status" value="1"/>
</dbReference>
<dbReference type="InterPro" id="IPR001789">
    <property type="entry name" value="Sig_transdc_resp-reg_receiver"/>
</dbReference>
<dbReference type="Gene3D" id="1.10.10.10">
    <property type="entry name" value="Winged helix-like DNA-binding domain superfamily/Winged helix DNA-binding domain"/>
    <property type="match status" value="1"/>
</dbReference>
<keyword evidence="5" id="KW-0804">Transcription</keyword>
<dbReference type="RefSeq" id="WP_169418280.1">
    <property type="nucleotide sequence ID" value="NZ_JABBFX010000001.1"/>
</dbReference>
<evidence type="ECO:0000313" key="11">
    <source>
        <dbReference type="Proteomes" id="UP000541185"/>
    </source>
</evidence>
<dbReference type="GO" id="GO:0032993">
    <property type="term" value="C:protein-DNA complex"/>
    <property type="evidence" value="ECO:0007669"/>
    <property type="project" value="TreeGrafter"/>
</dbReference>
<evidence type="ECO:0000313" key="10">
    <source>
        <dbReference type="EMBL" id="NML44122.1"/>
    </source>
</evidence>
<keyword evidence="1 6" id="KW-0597">Phosphoprotein</keyword>
<dbReference type="GO" id="GO:0000976">
    <property type="term" value="F:transcription cis-regulatory region binding"/>
    <property type="evidence" value="ECO:0007669"/>
    <property type="project" value="TreeGrafter"/>
</dbReference>
<gene>
    <name evidence="10" type="ORF">HHL11_10205</name>
</gene>
<dbReference type="FunFam" id="3.40.50.2300:FF:000001">
    <property type="entry name" value="DNA-binding response regulator PhoB"/>
    <property type="match status" value="1"/>
</dbReference>
<keyword evidence="3" id="KW-0805">Transcription regulation</keyword>
<evidence type="ECO:0000256" key="6">
    <source>
        <dbReference type="PROSITE-ProRule" id="PRU00169"/>
    </source>
</evidence>
<evidence type="ECO:0000259" key="9">
    <source>
        <dbReference type="PROSITE" id="PS51755"/>
    </source>
</evidence>
<feature type="modified residue" description="4-aspartylphosphate" evidence="6">
    <location>
        <position position="52"/>
    </location>
</feature>
<sequence>MKRIFVVEDEPDIASVLVDYLHAEGMQPVHFADGERALDAALADPPDLVLLDVMLPGRDGLAVLRALRQQGPLPVMMLTARVEEVDRLLGLELGADDYICKPFSPREVVARVKAVLRRTAPLEPDTGLLLDEAQGSAVLEGHKLQLTRKEFQLLAVLARRPGRIYSRAQLLEIVYPDAPDASERVLDSHVKNLRRKLAAVEPAHEWIRSVYGVGFSFETR</sequence>